<keyword evidence="3" id="KW-0342">GTP-binding</keyword>
<evidence type="ECO:0000256" key="2">
    <source>
        <dbReference type="ARBA" id="ARBA00022741"/>
    </source>
</evidence>
<dbReference type="EMBL" id="QEAN01000033">
    <property type="protein sequence ID" value="TPX52567.1"/>
    <property type="molecule type" value="Genomic_DNA"/>
</dbReference>
<dbReference type="Gene3D" id="3.40.50.300">
    <property type="entry name" value="P-loop containing nucleotide triphosphate hydrolases"/>
    <property type="match status" value="1"/>
</dbReference>
<accession>A0A507DNY6</accession>
<dbReference type="InterPro" id="IPR011025">
    <property type="entry name" value="GproteinA_insert"/>
</dbReference>
<keyword evidence="1 5" id="KW-0479">Metal-binding</keyword>
<dbReference type="VEuPathDB" id="FungiDB:SeMB42_g01335"/>
<dbReference type="GO" id="GO:0005737">
    <property type="term" value="C:cytoplasm"/>
    <property type="evidence" value="ECO:0007669"/>
    <property type="project" value="TreeGrafter"/>
</dbReference>
<evidence type="ECO:0000313" key="10">
    <source>
        <dbReference type="Proteomes" id="UP000320475"/>
    </source>
</evidence>
<evidence type="ECO:0000256" key="1">
    <source>
        <dbReference type="ARBA" id="ARBA00022723"/>
    </source>
</evidence>
<comment type="caution">
    <text evidence="8">The sequence shown here is derived from an EMBL/GenBank/DDBJ whole genome shotgun (WGS) entry which is preliminary data.</text>
</comment>
<dbReference type="SMART" id="SM00275">
    <property type="entry name" value="G_alpha"/>
    <property type="match status" value="1"/>
</dbReference>
<dbReference type="PANTHER" id="PTHR10218">
    <property type="entry name" value="GTP-BINDING PROTEIN ALPHA SUBUNIT"/>
    <property type="match status" value="1"/>
</dbReference>
<dbReference type="SUPFAM" id="SSF52540">
    <property type="entry name" value="P-loop containing nucleoside triphosphate hydrolases"/>
    <property type="match status" value="1"/>
</dbReference>
<keyword evidence="2" id="KW-0547">Nucleotide-binding</keyword>
<dbReference type="Proteomes" id="UP000317494">
    <property type="component" value="Unassembled WGS sequence"/>
</dbReference>
<dbReference type="GO" id="GO:0046872">
    <property type="term" value="F:metal ion binding"/>
    <property type="evidence" value="ECO:0007669"/>
    <property type="project" value="UniProtKB-KW"/>
</dbReference>
<dbReference type="GO" id="GO:0005525">
    <property type="term" value="F:GTP binding"/>
    <property type="evidence" value="ECO:0007669"/>
    <property type="project" value="UniProtKB-KW"/>
</dbReference>
<evidence type="ECO:0000313" key="9">
    <source>
        <dbReference type="Proteomes" id="UP000317494"/>
    </source>
</evidence>
<protein>
    <submittedName>
        <fullName evidence="8">Uncharacterized protein</fullName>
    </submittedName>
</protein>
<dbReference type="AlphaFoldDB" id="A0A507DNY6"/>
<dbReference type="EMBL" id="QEAM01000038">
    <property type="protein sequence ID" value="TPX49216.1"/>
    <property type="molecule type" value="Genomic_DNA"/>
</dbReference>
<dbReference type="OrthoDB" id="5817230at2759"/>
<dbReference type="EMBL" id="QEAN01000033">
    <property type="protein sequence ID" value="TPX52578.1"/>
    <property type="molecule type" value="Genomic_DNA"/>
</dbReference>
<gene>
    <name evidence="6" type="ORF">SeLEV6574_g01616</name>
    <name evidence="8" type="ORF">SeMB42_g01335</name>
    <name evidence="7" type="ORF">SeMB42_g01337</name>
</gene>
<reference evidence="9 10" key="1">
    <citation type="journal article" date="2019" name="Sci. Rep.">
        <title>Comparative genomics of chytrid fungi reveal insights into the obligate biotrophic and pathogenic lifestyle of Synchytrium endobioticum.</title>
        <authorList>
            <person name="van de Vossenberg B.T.L.H."/>
            <person name="Warris S."/>
            <person name="Nguyen H.D.T."/>
            <person name="van Gent-Pelzer M.P.E."/>
            <person name="Joly D.L."/>
            <person name="van de Geest H.C."/>
            <person name="Bonants P.J.M."/>
            <person name="Smith D.S."/>
            <person name="Levesque C.A."/>
            <person name="van der Lee T.A.J."/>
        </authorList>
    </citation>
    <scope>NUCLEOTIDE SEQUENCE [LARGE SCALE GENOMIC DNA]</scope>
    <source>
        <strain evidence="6 10">LEV6574</strain>
        <strain evidence="8 9">MB42</strain>
    </source>
</reference>
<dbReference type="VEuPathDB" id="FungiDB:SeMB42_g01337"/>
<organism evidence="8 9">
    <name type="scientific">Synchytrium endobioticum</name>
    <dbReference type="NCBI Taxonomy" id="286115"/>
    <lineage>
        <taxon>Eukaryota</taxon>
        <taxon>Fungi</taxon>
        <taxon>Fungi incertae sedis</taxon>
        <taxon>Chytridiomycota</taxon>
        <taxon>Chytridiomycota incertae sedis</taxon>
        <taxon>Chytridiomycetes</taxon>
        <taxon>Synchytriales</taxon>
        <taxon>Synchytriaceae</taxon>
        <taxon>Synchytrium</taxon>
    </lineage>
</organism>
<evidence type="ECO:0000313" key="6">
    <source>
        <dbReference type="EMBL" id="TPX49216.1"/>
    </source>
</evidence>
<dbReference type="GO" id="GO:0007188">
    <property type="term" value="P:adenylate cyclase-modulating G protein-coupled receptor signaling pathway"/>
    <property type="evidence" value="ECO:0007669"/>
    <property type="project" value="TreeGrafter"/>
</dbReference>
<dbReference type="Proteomes" id="UP000320475">
    <property type="component" value="Unassembled WGS sequence"/>
</dbReference>
<dbReference type="GO" id="GO:0001664">
    <property type="term" value="F:G protein-coupled receptor binding"/>
    <property type="evidence" value="ECO:0007669"/>
    <property type="project" value="TreeGrafter"/>
</dbReference>
<evidence type="ECO:0000256" key="3">
    <source>
        <dbReference type="ARBA" id="ARBA00023134"/>
    </source>
</evidence>
<keyword evidence="5" id="KW-0460">Magnesium</keyword>
<dbReference type="InterPro" id="IPR001019">
    <property type="entry name" value="Gprotein_alpha_su"/>
</dbReference>
<dbReference type="STRING" id="286115.A0A507DNY6"/>
<keyword evidence="4" id="KW-0807">Transducer</keyword>
<dbReference type="GO" id="GO:0005834">
    <property type="term" value="C:heterotrimeric G-protein complex"/>
    <property type="evidence" value="ECO:0007669"/>
    <property type="project" value="TreeGrafter"/>
</dbReference>
<dbReference type="GO" id="GO:0031683">
    <property type="term" value="F:G-protein beta/gamma-subunit complex binding"/>
    <property type="evidence" value="ECO:0007669"/>
    <property type="project" value="InterPro"/>
</dbReference>
<evidence type="ECO:0000256" key="4">
    <source>
        <dbReference type="ARBA" id="ARBA00023224"/>
    </source>
</evidence>
<dbReference type="GO" id="GO:0003924">
    <property type="term" value="F:GTPase activity"/>
    <property type="evidence" value="ECO:0007669"/>
    <property type="project" value="InterPro"/>
</dbReference>
<keyword evidence="9" id="KW-1185">Reference proteome</keyword>
<evidence type="ECO:0000313" key="7">
    <source>
        <dbReference type="EMBL" id="TPX52567.1"/>
    </source>
</evidence>
<dbReference type="Pfam" id="PF00503">
    <property type="entry name" value="G-alpha"/>
    <property type="match status" value="1"/>
</dbReference>
<dbReference type="InterPro" id="IPR027417">
    <property type="entry name" value="P-loop_NTPase"/>
</dbReference>
<evidence type="ECO:0000256" key="5">
    <source>
        <dbReference type="PIRSR" id="PIRSR601019-2"/>
    </source>
</evidence>
<sequence>MDCMCSTRSSELRGKKNNIDGVIKQEKNSNKPQATVLLLGAGAAGKSTVMTQMQLLHTRKGKPTLTDTERRQFQKLIEESIVHNMRRICGAMTRLAIPYGSPEGLEQTKLLVDVTQQGLASKLPTLYRWSIVPHTPFGNGYVTMSEECPFDLHFDTPRCQSRCDKDVDKCGREESLKRRLLDEVFLLPREMLAKSRYVLDNSQRRYFRTSSFKTNSLVLSLLWIDTTNKPLPINHKVKDAINLPNNFHNKTLRWTYEKA</sequence>
<dbReference type="PANTHER" id="PTHR10218:SF302">
    <property type="entry name" value="GUANINE NUCLEOTIDE-BINDING PROTEIN ALPHA-5 SUBUNIT"/>
    <property type="match status" value="1"/>
</dbReference>
<name>A0A507DNY6_9FUNG</name>
<feature type="binding site" evidence="5">
    <location>
        <position position="47"/>
    </location>
    <ligand>
        <name>Mg(2+)</name>
        <dbReference type="ChEBI" id="CHEBI:18420"/>
    </ligand>
</feature>
<proteinExistence type="predicted"/>
<evidence type="ECO:0000313" key="8">
    <source>
        <dbReference type="EMBL" id="TPX52578.1"/>
    </source>
</evidence>
<dbReference type="Gene3D" id="1.10.400.10">
    <property type="entry name" value="GI Alpha 1, domain 2-like"/>
    <property type="match status" value="1"/>
</dbReference>